<evidence type="ECO:0000256" key="1">
    <source>
        <dbReference type="ARBA" id="ARBA00022679"/>
    </source>
</evidence>
<dbReference type="InterPro" id="IPR001296">
    <property type="entry name" value="Glyco_trans_1"/>
</dbReference>
<protein>
    <submittedName>
        <fullName evidence="3">Glycosyltransferase family 4 protein</fullName>
    </submittedName>
</protein>
<dbReference type="Pfam" id="PF00534">
    <property type="entry name" value="Glycos_transf_1"/>
    <property type="match status" value="1"/>
</dbReference>
<keyword evidence="4" id="KW-1185">Reference proteome</keyword>
<dbReference type="Gene3D" id="3.40.50.2000">
    <property type="entry name" value="Glycogen Phosphorylase B"/>
    <property type="match status" value="2"/>
</dbReference>
<keyword evidence="1" id="KW-0808">Transferase</keyword>
<gene>
    <name evidence="3" type="ORF">K0U00_11750</name>
</gene>
<evidence type="ECO:0000313" key="3">
    <source>
        <dbReference type="EMBL" id="MBW7454705.1"/>
    </source>
</evidence>
<evidence type="ECO:0000259" key="2">
    <source>
        <dbReference type="Pfam" id="PF00534"/>
    </source>
</evidence>
<dbReference type="Proteomes" id="UP001519887">
    <property type="component" value="Unassembled WGS sequence"/>
</dbReference>
<dbReference type="PANTHER" id="PTHR46401">
    <property type="entry name" value="GLYCOSYLTRANSFERASE WBBK-RELATED"/>
    <property type="match status" value="1"/>
</dbReference>
<dbReference type="SUPFAM" id="SSF53756">
    <property type="entry name" value="UDP-Glycosyltransferase/glycogen phosphorylase"/>
    <property type="match status" value="1"/>
</dbReference>
<proteinExistence type="predicted"/>
<comment type="caution">
    <text evidence="3">The sequence shown here is derived from an EMBL/GenBank/DDBJ whole genome shotgun (WGS) entry which is preliminary data.</text>
</comment>
<dbReference type="CDD" id="cd03801">
    <property type="entry name" value="GT4_PimA-like"/>
    <property type="match status" value="1"/>
</dbReference>
<organism evidence="3 4">
    <name type="scientific">Paenibacillus sepulcri</name>
    <dbReference type="NCBI Taxonomy" id="359917"/>
    <lineage>
        <taxon>Bacteria</taxon>
        <taxon>Bacillati</taxon>
        <taxon>Bacillota</taxon>
        <taxon>Bacilli</taxon>
        <taxon>Bacillales</taxon>
        <taxon>Paenibacillaceae</taxon>
        <taxon>Paenibacillus</taxon>
    </lineage>
</organism>
<dbReference type="PANTHER" id="PTHR46401:SF2">
    <property type="entry name" value="GLYCOSYLTRANSFERASE WBBK-RELATED"/>
    <property type="match status" value="1"/>
</dbReference>
<accession>A0ABS7C1D8</accession>
<dbReference type="EMBL" id="JAHZIK010000238">
    <property type="protein sequence ID" value="MBW7454705.1"/>
    <property type="molecule type" value="Genomic_DNA"/>
</dbReference>
<name>A0ABS7C1D8_9BACL</name>
<feature type="domain" description="Glycosyl transferase family 1" evidence="2">
    <location>
        <begin position="165"/>
        <end position="332"/>
    </location>
</feature>
<dbReference type="RefSeq" id="WP_210038257.1">
    <property type="nucleotide sequence ID" value="NZ_JBHLVU010000022.1"/>
</dbReference>
<sequence length="355" mass="40790">MMKRICLVGQLPPPVHGLSKALQTIINSKLFNEKYDLSYVDIKDNKKIAAHINKVESIDVDIYYFTISQTKMGNLRDMFILWRLLRKKKRVVIHYHGGYYKELYKQFNPVQRMMNRKLLSRIDIMIVLSDGLRDLFAGLLSPEQIRVCENCIEDDVLLSETEFEAKLNQLSAGKEQLDVLYLSNFIKSKGYFDLLLAARQLKDNPVHFHFAGKFYNAQDEKEFFDFVKHHQLENSVRYYGIVAGESKKELLARCDVFALPTYYPNEGQPISIIEAMGNGLTIISTKHAGIPDIVTSHNGFLVQPQNPDALASAITGLLADRSQLTAFARENRSKTLKNFKEIDYINRLEVIMDEV</sequence>
<evidence type="ECO:0000313" key="4">
    <source>
        <dbReference type="Proteomes" id="UP001519887"/>
    </source>
</evidence>
<reference evidence="3 4" key="1">
    <citation type="submission" date="2021-07" db="EMBL/GenBank/DDBJ databases">
        <title>Paenibacillus radiodurans sp. nov., isolated from the southeastern edge of Tengger Desert.</title>
        <authorList>
            <person name="Zhang G."/>
        </authorList>
    </citation>
    <scope>NUCLEOTIDE SEQUENCE [LARGE SCALE GENOMIC DNA]</scope>
    <source>
        <strain evidence="3 4">CCM 7311</strain>
    </source>
</reference>